<keyword evidence="1" id="KW-1133">Transmembrane helix</keyword>
<organism evidence="3 4">
    <name type="scientific">Petropleomorpha daqingensis</name>
    <dbReference type="NCBI Taxonomy" id="2026353"/>
    <lineage>
        <taxon>Bacteria</taxon>
        <taxon>Bacillati</taxon>
        <taxon>Actinomycetota</taxon>
        <taxon>Actinomycetes</taxon>
        <taxon>Geodermatophilales</taxon>
        <taxon>Geodermatophilaceae</taxon>
        <taxon>Petropleomorpha</taxon>
    </lineage>
</organism>
<dbReference type="InterPro" id="IPR007484">
    <property type="entry name" value="Peptidase_M28"/>
</dbReference>
<evidence type="ECO:0000313" key="4">
    <source>
        <dbReference type="Proteomes" id="UP000541969"/>
    </source>
</evidence>
<keyword evidence="1" id="KW-0472">Membrane</keyword>
<keyword evidence="1" id="KW-0812">Transmembrane</keyword>
<dbReference type="PANTHER" id="PTHR12147:SF26">
    <property type="entry name" value="PEPTIDASE M28 DOMAIN-CONTAINING PROTEIN"/>
    <property type="match status" value="1"/>
</dbReference>
<keyword evidence="4" id="KW-1185">Reference proteome</keyword>
<dbReference type="GO" id="GO:0006508">
    <property type="term" value="P:proteolysis"/>
    <property type="evidence" value="ECO:0007669"/>
    <property type="project" value="InterPro"/>
</dbReference>
<dbReference type="EMBL" id="JACBZT010000001">
    <property type="protein sequence ID" value="NYJ07779.1"/>
    <property type="molecule type" value="Genomic_DNA"/>
</dbReference>
<feature type="transmembrane region" description="Helical" evidence="1">
    <location>
        <begin position="551"/>
        <end position="572"/>
    </location>
</feature>
<feature type="transmembrane region" description="Helical" evidence="1">
    <location>
        <begin position="468"/>
        <end position="487"/>
    </location>
</feature>
<reference evidence="3 4" key="1">
    <citation type="submission" date="2020-07" db="EMBL/GenBank/DDBJ databases">
        <title>Sequencing the genomes of 1000 actinobacteria strains.</title>
        <authorList>
            <person name="Klenk H.-P."/>
        </authorList>
    </citation>
    <scope>NUCLEOTIDE SEQUENCE [LARGE SCALE GENOMIC DNA]</scope>
    <source>
        <strain evidence="3 4">DSM 104001</strain>
    </source>
</reference>
<dbReference type="Pfam" id="PF04389">
    <property type="entry name" value="Peptidase_M28"/>
    <property type="match status" value="1"/>
</dbReference>
<feature type="transmembrane region" description="Helical" evidence="1">
    <location>
        <begin position="374"/>
        <end position="394"/>
    </location>
</feature>
<accession>A0A853CLR7</accession>
<feature type="transmembrane region" description="Helical" evidence="1">
    <location>
        <begin position="494"/>
        <end position="516"/>
    </location>
</feature>
<proteinExistence type="predicted"/>
<dbReference type="GO" id="GO:0008235">
    <property type="term" value="F:metalloexopeptidase activity"/>
    <property type="evidence" value="ECO:0007669"/>
    <property type="project" value="InterPro"/>
</dbReference>
<comment type="caution">
    <text evidence="3">The sequence shown here is derived from an EMBL/GenBank/DDBJ whole genome shotgun (WGS) entry which is preliminary data.</text>
</comment>
<gene>
    <name evidence="3" type="ORF">GGQ55_004057</name>
</gene>
<dbReference type="AlphaFoldDB" id="A0A853CLR7"/>
<evidence type="ECO:0000313" key="3">
    <source>
        <dbReference type="EMBL" id="NYJ07779.1"/>
    </source>
</evidence>
<feature type="transmembrane region" description="Helical" evidence="1">
    <location>
        <begin position="414"/>
        <end position="435"/>
    </location>
</feature>
<dbReference type="Proteomes" id="UP000541969">
    <property type="component" value="Unassembled WGS sequence"/>
</dbReference>
<feature type="transmembrane region" description="Helical" evidence="1">
    <location>
        <begin position="442"/>
        <end position="462"/>
    </location>
</feature>
<dbReference type="SUPFAM" id="SSF53187">
    <property type="entry name" value="Zn-dependent exopeptidases"/>
    <property type="match status" value="1"/>
</dbReference>
<name>A0A853CLR7_9ACTN</name>
<dbReference type="PANTHER" id="PTHR12147">
    <property type="entry name" value="METALLOPEPTIDASE M28 FAMILY MEMBER"/>
    <property type="match status" value="1"/>
</dbReference>
<dbReference type="RefSeq" id="WP_366489838.1">
    <property type="nucleotide sequence ID" value="NZ_JACBZT010000001.1"/>
</dbReference>
<protein>
    <recommendedName>
        <fullName evidence="2">Peptidase M28 domain-containing protein</fullName>
    </recommendedName>
</protein>
<dbReference type="InterPro" id="IPR045175">
    <property type="entry name" value="M28_fam"/>
</dbReference>
<feature type="domain" description="Peptidase M28" evidence="2">
    <location>
        <begin position="117"/>
        <end position="306"/>
    </location>
</feature>
<evidence type="ECO:0000259" key="2">
    <source>
        <dbReference type="Pfam" id="PF04389"/>
    </source>
</evidence>
<feature type="transmembrane region" description="Helical" evidence="1">
    <location>
        <begin position="522"/>
        <end position="544"/>
    </location>
</feature>
<sequence>MPATPMPRGRGRLPGLAVPLLVTALLLGLIAWTVVALQPPQPKPASAPAGEFSAARAFEHVQQIAVRTHVAGSAADADVVDYLVSTLSSYGLDTRVQTSVGSYAALHGTTEMASVRNVVGVLPGTDPTGRLFLVAHHDSVETGPGASDDGAGVSSLLETVRALTQGPRLKNDVVVVFTDAEEACLCGAEAFVHSHPLANRGGVVLNFEARGTSGPPIMFETSLGNADLTEVYADAVPDPVATSFAVEVYRALPNDTDFTPFRESGEFTGLNTAFIDGAAAYHAPQDTPDRQDQASLQGEGENALALAQAFGDRDLTALSTASGGDATYFPVLGRLVRYPGSWVWPLAIAAIVLVLGLVVVLARRGISSIGRTAAATGLAVLPLAAAPFAAQELWSLLVLIRPGYASMLDPWRPGWYRVAAVAVVLTVVLLWYALLRRRIGGAALATGGLVWLAVLGAVLAALAPGGSYLAAIPALAGALTGLLAVLVPATRPVAALLGGAVAVVVLAPTVALFLPALGLSAVAAPAFVATLCAVALLPAVELLFDDGGPRLAAAAVPGVAFVVACAVIGLQVDRFDARHPIPSQLVYALDTDTGEARWATTEADPVAYTKQYVDEKKQLDEPYPYIGGKDVWTGQAQAASLVAPAVQTLSDRPSQDGREITVRVTPQRQGARLLVLQLDAGAGTVVAARAEGRDVEKNALGGHTLWITYHAPPADGVEITYTVKDPGSVELWVCDGSDGLDGLPGFVPRPDDVSAAGSHSSDLVLVAKTVPLS</sequence>
<dbReference type="Gene3D" id="3.40.630.10">
    <property type="entry name" value="Zn peptidases"/>
    <property type="match status" value="1"/>
</dbReference>
<feature type="transmembrane region" description="Helical" evidence="1">
    <location>
        <begin position="342"/>
        <end position="362"/>
    </location>
</feature>
<evidence type="ECO:0000256" key="1">
    <source>
        <dbReference type="SAM" id="Phobius"/>
    </source>
</evidence>